<dbReference type="AlphaFoldDB" id="A0A438B958"/>
<dbReference type="InterPro" id="IPR045851">
    <property type="entry name" value="AMP-bd_C_sf"/>
</dbReference>
<dbReference type="Pfam" id="PF13193">
    <property type="entry name" value="AMP-binding_C"/>
    <property type="match status" value="1"/>
</dbReference>
<evidence type="ECO:0000259" key="4">
    <source>
        <dbReference type="Pfam" id="PF13193"/>
    </source>
</evidence>
<dbReference type="Gene3D" id="3.30.300.30">
    <property type="match status" value="1"/>
</dbReference>
<dbReference type="PROSITE" id="PS00455">
    <property type="entry name" value="AMP_BINDING"/>
    <property type="match status" value="1"/>
</dbReference>
<dbReference type="InterPro" id="IPR020845">
    <property type="entry name" value="AMP-binding_CS"/>
</dbReference>
<evidence type="ECO:0000259" key="3">
    <source>
        <dbReference type="Pfam" id="PF00501"/>
    </source>
</evidence>
<dbReference type="Proteomes" id="UP000286208">
    <property type="component" value="Unassembled WGS sequence"/>
</dbReference>
<dbReference type="EMBL" id="RKLP01000012">
    <property type="protein sequence ID" value="RVW07461.1"/>
    <property type="molecule type" value="Genomic_DNA"/>
</dbReference>
<accession>A0A438B958</accession>
<evidence type="ECO:0000313" key="6">
    <source>
        <dbReference type="Proteomes" id="UP000286208"/>
    </source>
</evidence>
<feature type="domain" description="AMP-binding enzyme C-terminal" evidence="4">
    <location>
        <begin position="466"/>
        <end position="541"/>
    </location>
</feature>
<comment type="similarity">
    <text evidence="1">Belongs to the ATP-dependent AMP-binding enzyme family.</text>
</comment>
<keyword evidence="2 5" id="KW-0436">Ligase</keyword>
<keyword evidence="6" id="KW-1185">Reference proteome</keyword>
<evidence type="ECO:0000256" key="1">
    <source>
        <dbReference type="ARBA" id="ARBA00006432"/>
    </source>
</evidence>
<dbReference type="FunFam" id="3.30.300.30:FF:000008">
    <property type="entry name" value="2,3-dihydroxybenzoate-AMP ligase"/>
    <property type="match status" value="1"/>
</dbReference>
<organism evidence="5 6">
    <name type="scientific">Prescottella agglutinans</name>
    <dbReference type="NCBI Taxonomy" id="1644129"/>
    <lineage>
        <taxon>Bacteria</taxon>
        <taxon>Bacillati</taxon>
        <taxon>Actinomycetota</taxon>
        <taxon>Actinomycetes</taxon>
        <taxon>Mycobacteriales</taxon>
        <taxon>Nocardiaceae</taxon>
        <taxon>Prescottella</taxon>
    </lineage>
</organism>
<dbReference type="InterPro" id="IPR042099">
    <property type="entry name" value="ANL_N_sf"/>
</dbReference>
<feature type="domain" description="AMP-dependent synthetase/ligase" evidence="3">
    <location>
        <begin position="32"/>
        <end position="416"/>
    </location>
</feature>
<sequence length="558" mass="60097">MTYRDRPWLRLYPEGLGPDITPEFRNCLDVFASAVRRAADMPAIRYFDGTMTYGDLDAASDALANHLQRGGFGRGDRLALFVQNNPAFVIGLLAAWKCGGAGVAVNPMNKQREVTYLLQDSGARALLVLDDLYESVAEPVLGQEQTSVELVVTTSALDGQRRDDDRVFGGLTRRGLATDDLYTIIGDHDGRKPDPVVLAGDDLAILTYTSGTTGKPKGAINTHANFAFNAQTYRDWAHLRDGEPVLGIAPLFHISGLVGHIMVAFLTASPVVLSHRFQPEVMRDSIREHRPVFTIGAITAFIALAGADGACPDDFSSLRAVYSGGAPVAPAVADRLESMFGTYIHNIYGLTETSSPTHAVPAGMRAPVDADSGALSVGVPVFNTVVRVLDEQGNEVAVGEVGEFASTGPQVAPGYWKNPEATAESMPGGELRTGDVGFMDADGWFYLVDRKKDMINASGYKVWPREVEDVLYGHPAVREAAVVGVPDEYRGETVKAFVSLAPGTSATEEELIEFCRERMAAYKYPRSIVVVSDLPKTATGKILRRAMRDNGIPAAGAQ</sequence>
<dbReference type="SUPFAM" id="SSF56801">
    <property type="entry name" value="Acetyl-CoA synthetase-like"/>
    <property type="match status" value="1"/>
</dbReference>
<dbReference type="PANTHER" id="PTHR43767:SF1">
    <property type="entry name" value="NONRIBOSOMAL PEPTIDE SYNTHASE PES1 (EUROFUNG)-RELATED"/>
    <property type="match status" value="1"/>
</dbReference>
<dbReference type="RefSeq" id="WP_127918046.1">
    <property type="nucleotide sequence ID" value="NZ_RKLP01000012.1"/>
</dbReference>
<protein>
    <submittedName>
        <fullName evidence="5">Long-chain fatty acid--CoA ligase</fullName>
    </submittedName>
</protein>
<evidence type="ECO:0000256" key="2">
    <source>
        <dbReference type="ARBA" id="ARBA00022598"/>
    </source>
</evidence>
<dbReference type="GO" id="GO:0016878">
    <property type="term" value="F:acid-thiol ligase activity"/>
    <property type="evidence" value="ECO:0007669"/>
    <property type="project" value="UniProtKB-ARBA"/>
</dbReference>
<dbReference type="Pfam" id="PF00501">
    <property type="entry name" value="AMP-binding"/>
    <property type="match status" value="1"/>
</dbReference>
<dbReference type="InterPro" id="IPR050237">
    <property type="entry name" value="ATP-dep_AMP-bd_enzyme"/>
</dbReference>
<proteinExistence type="inferred from homology"/>
<dbReference type="PANTHER" id="PTHR43767">
    <property type="entry name" value="LONG-CHAIN-FATTY-ACID--COA LIGASE"/>
    <property type="match status" value="1"/>
</dbReference>
<dbReference type="InterPro" id="IPR025110">
    <property type="entry name" value="AMP-bd_C"/>
</dbReference>
<dbReference type="InterPro" id="IPR000873">
    <property type="entry name" value="AMP-dep_synth/lig_dom"/>
</dbReference>
<evidence type="ECO:0000313" key="5">
    <source>
        <dbReference type="EMBL" id="RVW07461.1"/>
    </source>
</evidence>
<dbReference type="Gene3D" id="3.40.50.12780">
    <property type="entry name" value="N-terminal domain of ligase-like"/>
    <property type="match status" value="1"/>
</dbReference>
<name>A0A438B958_9NOCA</name>
<gene>
    <name evidence="5" type="ORF">EGT67_21000</name>
</gene>
<comment type="caution">
    <text evidence="5">The sequence shown here is derived from an EMBL/GenBank/DDBJ whole genome shotgun (WGS) entry which is preliminary data.</text>
</comment>
<reference evidence="5 6" key="1">
    <citation type="submission" date="2018-11" db="EMBL/GenBank/DDBJ databases">
        <title>Rhodococcus spongicola sp. nov. and Rhodococcus xishaensis sp. nov. from marine sponges.</title>
        <authorList>
            <person name="Li L."/>
            <person name="Lin H.W."/>
        </authorList>
    </citation>
    <scope>NUCLEOTIDE SEQUENCE [LARGE SCALE GENOMIC DNA]</scope>
    <source>
        <strain evidence="5 6">CCTCC AB2014297</strain>
    </source>
</reference>
<dbReference type="OrthoDB" id="9803968at2"/>